<sequence>MQSHGSRCVKPPVIYGDACPKHKR</sequence>
<name>A0A494XUL7_9BURK</name>
<organism evidence="1 2">
    <name type="scientific">Trinickia fusca</name>
    <dbReference type="NCBI Taxonomy" id="2419777"/>
    <lineage>
        <taxon>Bacteria</taxon>
        <taxon>Pseudomonadati</taxon>
        <taxon>Pseudomonadota</taxon>
        <taxon>Betaproteobacteria</taxon>
        <taxon>Burkholderiales</taxon>
        <taxon>Burkholderiaceae</taxon>
        <taxon>Trinickia</taxon>
    </lineage>
</organism>
<evidence type="ECO:0000313" key="2">
    <source>
        <dbReference type="Proteomes" id="UP000280434"/>
    </source>
</evidence>
<dbReference type="EMBL" id="RBZV01000002">
    <property type="protein sequence ID" value="RKP51243.1"/>
    <property type="molecule type" value="Genomic_DNA"/>
</dbReference>
<dbReference type="Proteomes" id="UP000280434">
    <property type="component" value="Unassembled WGS sequence"/>
</dbReference>
<keyword evidence="2" id="KW-1185">Reference proteome</keyword>
<comment type="caution">
    <text evidence="1">The sequence shown here is derived from an EMBL/GenBank/DDBJ whole genome shotgun (WGS) entry which is preliminary data.</text>
</comment>
<gene>
    <name evidence="1" type="ORF">D7S89_06515</name>
</gene>
<evidence type="ECO:0000313" key="1">
    <source>
        <dbReference type="EMBL" id="RKP51243.1"/>
    </source>
</evidence>
<protein>
    <submittedName>
        <fullName evidence="1">Uncharacterized protein</fullName>
    </submittedName>
</protein>
<proteinExistence type="predicted"/>
<reference evidence="1 2" key="1">
    <citation type="submission" date="2018-10" db="EMBL/GenBank/DDBJ databases">
        <title>Paraburkholderia sp. 7MK8-2, isolated from soil.</title>
        <authorList>
            <person name="Gao Z.-H."/>
            <person name="Qiu L.-H."/>
        </authorList>
    </citation>
    <scope>NUCLEOTIDE SEQUENCE [LARGE SCALE GENOMIC DNA]</scope>
    <source>
        <strain evidence="1 2">7MK8-2</strain>
    </source>
</reference>
<dbReference type="AlphaFoldDB" id="A0A494XUL7"/>
<accession>A0A494XUL7</accession>